<accession>A0A3P5XKQ7</accession>
<sequence length="141" mass="15238">MLIRSVKNVIAGRAVPAVAPWASIREAAEILEQFDIGALVVIDGSRLVGLLSERDVLRKVVGQGRAPDGAKVAETMTPDPVTVHEDDPLAEAIARMEAGHFRHLPVVDAAGTCTGLLSVRDIPAEYRVMYERFRELRGPSA</sequence>
<protein>
    <submittedName>
        <fullName evidence="4">Arabinose 5-phosphate isomerase KdsD</fullName>
        <ecNumber evidence="4">5.3.1.13</ecNumber>
    </submittedName>
</protein>
<organism evidence="4 5">
    <name type="scientific">Pseudogemmobacter humi</name>
    <dbReference type="NCBI Taxonomy" id="2483812"/>
    <lineage>
        <taxon>Bacteria</taxon>
        <taxon>Pseudomonadati</taxon>
        <taxon>Pseudomonadota</taxon>
        <taxon>Alphaproteobacteria</taxon>
        <taxon>Rhodobacterales</taxon>
        <taxon>Paracoccaceae</taxon>
        <taxon>Pseudogemmobacter</taxon>
    </lineage>
</organism>
<dbReference type="InterPro" id="IPR000644">
    <property type="entry name" value="CBS_dom"/>
</dbReference>
<dbReference type="AlphaFoldDB" id="A0A3P5XKQ7"/>
<proteinExistence type="predicted"/>
<dbReference type="Gene3D" id="3.10.580.10">
    <property type="entry name" value="CBS-domain"/>
    <property type="match status" value="1"/>
</dbReference>
<feature type="domain" description="CBS" evidence="3">
    <location>
        <begin position="11"/>
        <end position="67"/>
    </location>
</feature>
<keyword evidence="5" id="KW-1185">Reference proteome</keyword>
<dbReference type="OrthoDB" id="9807125at2"/>
<dbReference type="GO" id="GO:0019146">
    <property type="term" value="F:arabinose-5-phosphate isomerase activity"/>
    <property type="evidence" value="ECO:0007669"/>
    <property type="project" value="UniProtKB-EC"/>
</dbReference>
<dbReference type="PANTHER" id="PTHR43080">
    <property type="entry name" value="CBS DOMAIN-CONTAINING PROTEIN CBSX3, MITOCHONDRIAL"/>
    <property type="match status" value="1"/>
</dbReference>
<dbReference type="Proteomes" id="UP000277498">
    <property type="component" value="Unassembled WGS sequence"/>
</dbReference>
<reference evidence="4 5" key="1">
    <citation type="submission" date="2018-11" db="EMBL/GenBank/DDBJ databases">
        <authorList>
            <person name="Criscuolo A."/>
        </authorList>
    </citation>
    <scope>NUCLEOTIDE SEQUENCE [LARGE SCALE GENOMIC DNA]</scope>
    <source>
        <strain evidence="4">ACIP111625</strain>
    </source>
</reference>
<dbReference type="InterPro" id="IPR046342">
    <property type="entry name" value="CBS_dom_sf"/>
</dbReference>
<dbReference type="SMART" id="SM00116">
    <property type="entry name" value="CBS"/>
    <property type="match status" value="2"/>
</dbReference>
<evidence type="ECO:0000256" key="2">
    <source>
        <dbReference type="PROSITE-ProRule" id="PRU00703"/>
    </source>
</evidence>
<dbReference type="SUPFAM" id="SSF54631">
    <property type="entry name" value="CBS-domain pair"/>
    <property type="match status" value="1"/>
</dbReference>
<gene>
    <name evidence="4" type="primary">kdsD_2</name>
    <name evidence="4" type="ORF">XINFAN_02853</name>
</gene>
<evidence type="ECO:0000313" key="4">
    <source>
        <dbReference type="EMBL" id="VDC31357.1"/>
    </source>
</evidence>
<evidence type="ECO:0000313" key="5">
    <source>
        <dbReference type="Proteomes" id="UP000277498"/>
    </source>
</evidence>
<evidence type="ECO:0000259" key="3">
    <source>
        <dbReference type="PROSITE" id="PS51371"/>
    </source>
</evidence>
<dbReference type="PROSITE" id="PS51371">
    <property type="entry name" value="CBS"/>
    <property type="match status" value="2"/>
</dbReference>
<dbReference type="EMBL" id="UXAW01000083">
    <property type="protein sequence ID" value="VDC31357.1"/>
    <property type="molecule type" value="Genomic_DNA"/>
</dbReference>
<name>A0A3P5XKQ7_9RHOB</name>
<dbReference type="EC" id="5.3.1.13" evidence="4"/>
<keyword evidence="4" id="KW-0413">Isomerase</keyword>
<dbReference type="PANTHER" id="PTHR43080:SF2">
    <property type="entry name" value="CBS DOMAIN-CONTAINING PROTEIN"/>
    <property type="match status" value="1"/>
</dbReference>
<keyword evidence="1 2" id="KW-0129">CBS domain</keyword>
<dbReference type="Pfam" id="PF00571">
    <property type="entry name" value="CBS"/>
    <property type="match status" value="2"/>
</dbReference>
<dbReference type="RefSeq" id="WP_124087580.1">
    <property type="nucleotide sequence ID" value="NZ_UXAW01000083.1"/>
</dbReference>
<evidence type="ECO:0000256" key="1">
    <source>
        <dbReference type="ARBA" id="ARBA00023122"/>
    </source>
</evidence>
<dbReference type="InterPro" id="IPR051257">
    <property type="entry name" value="Diverse_CBS-Domain"/>
</dbReference>
<feature type="domain" description="CBS" evidence="3">
    <location>
        <begin position="76"/>
        <end position="136"/>
    </location>
</feature>